<dbReference type="SUPFAM" id="SSF48403">
    <property type="entry name" value="Ankyrin repeat"/>
    <property type="match status" value="1"/>
</dbReference>
<dbReference type="PANTHER" id="PTHR24173:SF74">
    <property type="entry name" value="ANKYRIN REPEAT DOMAIN-CONTAINING PROTEIN 16"/>
    <property type="match status" value="1"/>
</dbReference>
<keyword evidence="2 3" id="KW-0040">ANK repeat</keyword>
<evidence type="ECO:0000256" key="1">
    <source>
        <dbReference type="ARBA" id="ARBA00022737"/>
    </source>
</evidence>
<name>A0AAV4HMR5_9GAST</name>
<sequence>MKLANFDLYNAICRLDVDGVKCILDAGKCCINGDGSEIGLPVIECVRIRKRREPEDDDSKRCEILKLLVQNGADVNIQSFPQLMFLGNKETAAIIAAKNGHLKCLQFLVDSGADLSATSSKSKETVLMVAAREGQLHCLKYLTQCMPAFLLNPRNEAGRTALMLSAVCGKRDGFLCLQNLIESGADLEVKDGNGDTALMLALEVESNRHTDDSAILLLEKGALVNTTGRDQETPLTRACRNKPSEVVELMLIKGALVNAVSQQGYSLLSVSKPKHLPTLLRHGLDLTFCRRNHTSLHDSVSGGNAVALRRLVMNGFPPIDINVHDAYLRFTLNLHNGQTPMSPLAYALYFIRPGIAKYLITNRFLTRFDIAQLGWDKAIRQYLHNKGLQARRCLNILDFISTKPQSLRDLCFITVSSALSQDFSLGFHRTRSELETCWVCKPTFIERVNRLDTPFIFKRELLHQTASSAICCSSWNDITLGEENSFPPCQCGECDGILTV</sequence>
<dbReference type="Pfam" id="PF12796">
    <property type="entry name" value="Ank_2"/>
    <property type="match status" value="2"/>
</dbReference>
<evidence type="ECO:0000313" key="4">
    <source>
        <dbReference type="EMBL" id="GFR98869.1"/>
    </source>
</evidence>
<evidence type="ECO:0000256" key="3">
    <source>
        <dbReference type="PROSITE-ProRule" id="PRU00023"/>
    </source>
</evidence>
<evidence type="ECO:0000256" key="2">
    <source>
        <dbReference type="ARBA" id="ARBA00023043"/>
    </source>
</evidence>
<dbReference type="EMBL" id="BMAT01005724">
    <property type="protein sequence ID" value="GFR98869.1"/>
    <property type="molecule type" value="Genomic_DNA"/>
</dbReference>
<keyword evidence="1" id="KW-0677">Repeat</keyword>
<evidence type="ECO:0000313" key="5">
    <source>
        <dbReference type="Proteomes" id="UP000762676"/>
    </source>
</evidence>
<reference evidence="4 5" key="1">
    <citation type="journal article" date="2021" name="Elife">
        <title>Chloroplast acquisition without the gene transfer in kleptoplastic sea slugs, Plakobranchus ocellatus.</title>
        <authorList>
            <person name="Maeda T."/>
            <person name="Takahashi S."/>
            <person name="Yoshida T."/>
            <person name="Shimamura S."/>
            <person name="Takaki Y."/>
            <person name="Nagai Y."/>
            <person name="Toyoda A."/>
            <person name="Suzuki Y."/>
            <person name="Arimoto A."/>
            <person name="Ishii H."/>
            <person name="Satoh N."/>
            <person name="Nishiyama T."/>
            <person name="Hasebe M."/>
            <person name="Maruyama T."/>
            <person name="Minagawa J."/>
            <person name="Obokata J."/>
            <person name="Shigenobu S."/>
        </authorList>
    </citation>
    <scope>NUCLEOTIDE SEQUENCE [LARGE SCALE GENOMIC DNA]</scope>
</reference>
<keyword evidence="5" id="KW-1185">Reference proteome</keyword>
<feature type="repeat" description="ANK" evidence="3">
    <location>
        <begin position="157"/>
        <end position="192"/>
    </location>
</feature>
<comment type="caution">
    <text evidence="4">The sequence shown here is derived from an EMBL/GenBank/DDBJ whole genome shotgun (WGS) entry which is preliminary data.</text>
</comment>
<protein>
    <submittedName>
        <fullName evidence="4">Ankyrin repeat-containing protein</fullName>
    </submittedName>
</protein>
<dbReference type="InterPro" id="IPR036770">
    <property type="entry name" value="Ankyrin_rpt-contain_sf"/>
</dbReference>
<gene>
    <name evidence="4" type="ORF">ElyMa_002779700</name>
</gene>
<proteinExistence type="predicted"/>
<dbReference type="Proteomes" id="UP000762676">
    <property type="component" value="Unassembled WGS sequence"/>
</dbReference>
<accession>A0AAV4HMR5</accession>
<feature type="repeat" description="ANK" evidence="3">
    <location>
        <begin position="88"/>
        <end position="120"/>
    </location>
</feature>
<dbReference type="PANTHER" id="PTHR24173">
    <property type="entry name" value="ANKYRIN REPEAT CONTAINING"/>
    <property type="match status" value="1"/>
</dbReference>
<dbReference type="AlphaFoldDB" id="A0AAV4HMR5"/>
<organism evidence="4 5">
    <name type="scientific">Elysia marginata</name>
    <dbReference type="NCBI Taxonomy" id="1093978"/>
    <lineage>
        <taxon>Eukaryota</taxon>
        <taxon>Metazoa</taxon>
        <taxon>Spiralia</taxon>
        <taxon>Lophotrochozoa</taxon>
        <taxon>Mollusca</taxon>
        <taxon>Gastropoda</taxon>
        <taxon>Heterobranchia</taxon>
        <taxon>Euthyneura</taxon>
        <taxon>Panpulmonata</taxon>
        <taxon>Sacoglossa</taxon>
        <taxon>Placobranchoidea</taxon>
        <taxon>Plakobranchidae</taxon>
        <taxon>Elysia</taxon>
    </lineage>
</organism>
<dbReference type="InterPro" id="IPR002110">
    <property type="entry name" value="Ankyrin_rpt"/>
</dbReference>
<feature type="repeat" description="ANK" evidence="3">
    <location>
        <begin position="230"/>
        <end position="262"/>
    </location>
</feature>
<dbReference type="PROSITE" id="PS50297">
    <property type="entry name" value="ANK_REP_REGION"/>
    <property type="match status" value="2"/>
</dbReference>
<dbReference type="SMART" id="SM00248">
    <property type="entry name" value="ANK"/>
    <property type="match status" value="7"/>
</dbReference>
<dbReference type="Gene3D" id="1.25.40.20">
    <property type="entry name" value="Ankyrin repeat-containing domain"/>
    <property type="match status" value="1"/>
</dbReference>
<dbReference type="PROSITE" id="PS50088">
    <property type="entry name" value="ANK_REPEAT"/>
    <property type="match status" value="3"/>
</dbReference>